<evidence type="ECO:0000313" key="8">
    <source>
        <dbReference type="Proteomes" id="UP000654075"/>
    </source>
</evidence>
<feature type="region of interest" description="Disordered" evidence="5">
    <location>
        <begin position="159"/>
        <end position="202"/>
    </location>
</feature>
<gene>
    <name evidence="7" type="ORF">PGLA1383_LOCUS43239</name>
</gene>
<dbReference type="Pfam" id="PF13405">
    <property type="entry name" value="EF-hand_6"/>
    <property type="match status" value="1"/>
</dbReference>
<dbReference type="InterPro" id="IPR050230">
    <property type="entry name" value="CALM/Myosin/TropC-like"/>
</dbReference>
<evidence type="ECO:0000256" key="5">
    <source>
        <dbReference type="SAM" id="MobiDB-lite"/>
    </source>
</evidence>
<evidence type="ECO:0000256" key="2">
    <source>
        <dbReference type="ARBA" id="ARBA00022723"/>
    </source>
</evidence>
<organism evidence="7 8">
    <name type="scientific">Polarella glacialis</name>
    <name type="common">Dinoflagellate</name>
    <dbReference type="NCBI Taxonomy" id="89957"/>
    <lineage>
        <taxon>Eukaryota</taxon>
        <taxon>Sar</taxon>
        <taxon>Alveolata</taxon>
        <taxon>Dinophyceae</taxon>
        <taxon>Suessiales</taxon>
        <taxon>Suessiaceae</taxon>
        <taxon>Polarella</taxon>
    </lineage>
</organism>
<dbReference type="AlphaFoldDB" id="A0A813GTT1"/>
<dbReference type="PANTHER" id="PTHR23048">
    <property type="entry name" value="MYOSIN LIGHT CHAIN 1, 3"/>
    <property type="match status" value="1"/>
</dbReference>
<evidence type="ECO:0000259" key="6">
    <source>
        <dbReference type="PROSITE" id="PS50222"/>
    </source>
</evidence>
<dbReference type="InterPro" id="IPR011992">
    <property type="entry name" value="EF-hand-dom_pair"/>
</dbReference>
<dbReference type="Gene3D" id="1.10.238.10">
    <property type="entry name" value="EF-hand"/>
    <property type="match status" value="2"/>
</dbReference>
<dbReference type="GO" id="GO:0005509">
    <property type="term" value="F:calcium ion binding"/>
    <property type="evidence" value="ECO:0007669"/>
    <property type="project" value="InterPro"/>
</dbReference>
<name>A0A813GTT1_POLGL</name>
<evidence type="ECO:0000256" key="3">
    <source>
        <dbReference type="ARBA" id="ARBA00022737"/>
    </source>
</evidence>
<protein>
    <recommendedName>
        <fullName evidence="1">Calmodulin</fullName>
    </recommendedName>
</protein>
<dbReference type="OrthoDB" id="26525at2759"/>
<dbReference type="CDD" id="cd00051">
    <property type="entry name" value="EFh"/>
    <property type="match status" value="1"/>
</dbReference>
<evidence type="ECO:0000256" key="1">
    <source>
        <dbReference type="ARBA" id="ARBA00020786"/>
    </source>
</evidence>
<dbReference type="OMA" id="DYDGNIC"/>
<dbReference type="InterPro" id="IPR002048">
    <property type="entry name" value="EF_hand_dom"/>
</dbReference>
<dbReference type="PANTHER" id="PTHR23048:SF0">
    <property type="entry name" value="CALMODULIN LIKE 3"/>
    <property type="match status" value="1"/>
</dbReference>
<sequence length="202" mass="22019">MAGKEAEWKECFDLFDKDSDGKIKASELGDVLRSLGQILTQKEVSDMRAEVGGDLVGCEKFKELAARRPPQPEKQAQVLLQAFQVFDQGHTGSVDMADLRHIVTSLGEKMSPQEFEDICKAAALPSAGRLEYKQAQADEASVKAANDAATEGAETVAKMSMPGGGMEQEPVAPIQREDPEEEAAKVRRKMGQVAIGRRRELT</sequence>
<keyword evidence="2" id="KW-0479">Metal-binding</keyword>
<keyword evidence="4" id="KW-0007">Acetylation</keyword>
<dbReference type="GO" id="GO:0016460">
    <property type="term" value="C:myosin II complex"/>
    <property type="evidence" value="ECO:0007669"/>
    <property type="project" value="TreeGrafter"/>
</dbReference>
<accession>A0A813GTT1</accession>
<evidence type="ECO:0000313" key="7">
    <source>
        <dbReference type="EMBL" id="CAE8626296.1"/>
    </source>
</evidence>
<evidence type="ECO:0000256" key="4">
    <source>
        <dbReference type="ARBA" id="ARBA00022990"/>
    </source>
</evidence>
<dbReference type="SMART" id="SM00054">
    <property type="entry name" value="EFh"/>
    <property type="match status" value="2"/>
</dbReference>
<keyword evidence="3" id="KW-0677">Repeat</keyword>
<keyword evidence="8" id="KW-1185">Reference proteome</keyword>
<feature type="domain" description="EF-hand" evidence="6">
    <location>
        <begin position="3"/>
        <end position="38"/>
    </location>
</feature>
<dbReference type="EMBL" id="CAJNNV010028947">
    <property type="protein sequence ID" value="CAE8626296.1"/>
    <property type="molecule type" value="Genomic_DNA"/>
</dbReference>
<reference evidence="7" key="1">
    <citation type="submission" date="2021-02" db="EMBL/GenBank/DDBJ databases">
        <authorList>
            <person name="Dougan E. K."/>
            <person name="Rhodes N."/>
            <person name="Thang M."/>
            <person name="Chan C."/>
        </authorList>
    </citation>
    <scope>NUCLEOTIDE SEQUENCE</scope>
</reference>
<feature type="domain" description="EF-hand" evidence="6">
    <location>
        <begin position="74"/>
        <end position="109"/>
    </location>
</feature>
<proteinExistence type="predicted"/>
<dbReference type="FunFam" id="1.10.238.10:FF:000527">
    <property type="entry name" value="Calmodulin-3"/>
    <property type="match status" value="1"/>
</dbReference>
<dbReference type="Proteomes" id="UP000654075">
    <property type="component" value="Unassembled WGS sequence"/>
</dbReference>
<dbReference type="SUPFAM" id="SSF47473">
    <property type="entry name" value="EF-hand"/>
    <property type="match status" value="1"/>
</dbReference>
<comment type="caution">
    <text evidence="7">The sequence shown here is derived from an EMBL/GenBank/DDBJ whole genome shotgun (WGS) entry which is preliminary data.</text>
</comment>
<dbReference type="PROSITE" id="PS50222">
    <property type="entry name" value="EF_HAND_2"/>
    <property type="match status" value="2"/>
</dbReference>
<dbReference type="Pfam" id="PF13499">
    <property type="entry name" value="EF-hand_7"/>
    <property type="match status" value="1"/>
</dbReference>